<comment type="caution">
    <text evidence="5">The sequence shown here is derived from an EMBL/GenBank/DDBJ whole genome shotgun (WGS) entry which is preliminary data.</text>
</comment>
<comment type="catalytic activity">
    <reaction evidence="4">
        <text>N-terminal L-lysyl-[protein] + L-leucyl-tRNA(Leu) = N-terminal L-leucyl-L-lysyl-[protein] + tRNA(Leu) + H(+)</text>
        <dbReference type="Rhea" id="RHEA:12340"/>
        <dbReference type="Rhea" id="RHEA-COMP:9613"/>
        <dbReference type="Rhea" id="RHEA-COMP:9622"/>
        <dbReference type="Rhea" id="RHEA-COMP:12670"/>
        <dbReference type="Rhea" id="RHEA-COMP:12671"/>
        <dbReference type="ChEBI" id="CHEBI:15378"/>
        <dbReference type="ChEBI" id="CHEBI:65249"/>
        <dbReference type="ChEBI" id="CHEBI:78442"/>
        <dbReference type="ChEBI" id="CHEBI:78494"/>
        <dbReference type="ChEBI" id="CHEBI:133043"/>
        <dbReference type="EC" id="2.3.2.6"/>
    </reaction>
</comment>
<evidence type="ECO:0000256" key="4">
    <source>
        <dbReference type="HAMAP-Rule" id="MF_00688"/>
    </source>
</evidence>
<dbReference type="EC" id="2.3.2.6" evidence="4"/>
<sequence>MIRLPFLDLARPDAFPPVETALDEPDGLLAAGGDLSSARLLAAYRRGIFPWYSGDQPILWWSPAMRTVFDTANIHVPHRLARWLRGCDWEIRADSAFAEVMRACAAPRARERGTWITDDMLAAYQRLHTLGHAHSVEAWDGERLVGGIYGVAIGRMFYGESMFSAATNGSKVALLALCHALHEWDFPLLDAQVASDHLLTLGALEMPRAAFCREVSRLTAEPGIVGSWRTRFGSPRPVELA</sequence>
<dbReference type="RefSeq" id="WP_343785887.1">
    <property type="nucleotide sequence ID" value="NZ_BAAAEU010000001.1"/>
</dbReference>
<dbReference type="Gene3D" id="3.30.70.3550">
    <property type="entry name" value="Leucyl/phenylalanyl-tRNA-protein transferase, N-terminal domain"/>
    <property type="match status" value="1"/>
</dbReference>
<dbReference type="Pfam" id="PF03588">
    <property type="entry name" value="Leu_Phe_trans"/>
    <property type="match status" value="1"/>
</dbReference>
<comment type="catalytic activity">
    <reaction evidence="4">
        <text>L-phenylalanyl-tRNA(Phe) + an N-terminal L-alpha-aminoacyl-[protein] = an N-terminal L-phenylalanyl-L-alpha-aminoacyl-[protein] + tRNA(Phe)</text>
        <dbReference type="Rhea" id="RHEA:43632"/>
        <dbReference type="Rhea" id="RHEA-COMP:9668"/>
        <dbReference type="Rhea" id="RHEA-COMP:9699"/>
        <dbReference type="Rhea" id="RHEA-COMP:10636"/>
        <dbReference type="Rhea" id="RHEA-COMP:10637"/>
        <dbReference type="ChEBI" id="CHEBI:78442"/>
        <dbReference type="ChEBI" id="CHEBI:78531"/>
        <dbReference type="ChEBI" id="CHEBI:78597"/>
        <dbReference type="ChEBI" id="CHEBI:83561"/>
        <dbReference type="EC" id="2.3.2.6"/>
    </reaction>
</comment>
<dbReference type="PANTHER" id="PTHR30098">
    <property type="entry name" value="LEUCYL/PHENYLALANYL-TRNA--PROTEIN TRANSFERASE"/>
    <property type="match status" value="1"/>
</dbReference>
<dbReference type="EMBL" id="BAAAEU010000001">
    <property type="protein sequence ID" value="GAA0703843.1"/>
    <property type="molecule type" value="Genomic_DNA"/>
</dbReference>
<dbReference type="HAMAP" id="MF_00688">
    <property type="entry name" value="Leu_Phe_trans"/>
    <property type="match status" value="1"/>
</dbReference>
<evidence type="ECO:0000313" key="6">
    <source>
        <dbReference type="Proteomes" id="UP001501523"/>
    </source>
</evidence>
<proteinExistence type="inferred from homology"/>
<keyword evidence="1 4" id="KW-0963">Cytoplasm</keyword>
<dbReference type="PANTHER" id="PTHR30098:SF2">
    <property type="entry name" value="LEUCYL_PHENYLALANYL-TRNA--PROTEIN TRANSFERASE"/>
    <property type="match status" value="1"/>
</dbReference>
<dbReference type="Gene3D" id="3.40.630.70">
    <property type="entry name" value="Leucyl/phenylalanyl-tRNA-protein transferase, C-terminal domain"/>
    <property type="match status" value="1"/>
</dbReference>
<dbReference type="NCBIfam" id="TIGR00667">
    <property type="entry name" value="aat"/>
    <property type="match status" value="1"/>
</dbReference>
<evidence type="ECO:0000256" key="1">
    <source>
        <dbReference type="ARBA" id="ARBA00022490"/>
    </source>
</evidence>
<organism evidence="5 6">
    <name type="scientific">Dokdonella soli</name>
    <dbReference type="NCBI Taxonomy" id="529810"/>
    <lineage>
        <taxon>Bacteria</taxon>
        <taxon>Pseudomonadati</taxon>
        <taxon>Pseudomonadota</taxon>
        <taxon>Gammaproteobacteria</taxon>
        <taxon>Lysobacterales</taxon>
        <taxon>Rhodanobacteraceae</taxon>
        <taxon>Dokdonella</taxon>
    </lineage>
</organism>
<dbReference type="GO" id="GO:0016740">
    <property type="term" value="F:transferase activity"/>
    <property type="evidence" value="ECO:0007669"/>
    <property type="project" value="UniProtKB-KW"/>
</dbReference>
<gene>
    <name evidence="4 5" type="primary">aat</name>
    <name evidence="5" type="ORF">GCM10009105_00240</name>
</gene>
<dbReference type="SUPFAM" id="SSF55729">
    <property type="entry name" value="Acyl-CoA N-acyltransferases (Nat)"/>
    <property type="match status" value="1"/>
</dbReference>
<dbReference type="InterPro" id="IPR042221">
    <property type="entry name" value="Leu/Phe-tRNA_Trfase_N"/>
</dbReference>
<comment type="similarity">
    <text evidence="4">Belongs to the L/F-transferase family.</text>
</comment>
<keyword evidence="3 4" id="KW-0012">Acyltransferase</keyword>
<dbReference type="InterPro" id="IPR042203">
    <property type="entry name" value="Leu/Phe-tRNA_Trfase_C"/>
</dbReference>
<evidence type="ECO:0000256" key="2">
    <source>
        <dbReference type="ARBA" id="ARBA00022679"/>
    </source>
</evidence>
<keyword evidence="2 4" id="KW-0808">Transferase</keyword>
<evidence type="ECO:0000256" key="3">
    <source>
        <dbReference type="ARBA" id="ARBA00023315"/>
    </source>
</evidence>
<reference evidence="5 6" key="1">
    <citation type="journal article" date="2019" name="Int. J. Syst. Evol. Microbiol.">
        <title>The Global Catalogue of Microorganisms (GCM) 10K type strain sequencing project: providing services to taxonomists for standard genome sequencing and annotation.</title>
        <authorList>
            <consortium name="The Broad Institute Genomics Platform"/>
            <consortium name="The Broad Institute Genome Sequencing Center for Infectious Disease"/>
            <person name="Wu L."/>
            <person name="Ma J."/>
        </authorList>
    </citation>
    <scope>NUCLEOTIDE SEQUENCE [LARGE SCALE GENOMIC DNA]</scope>
    <source>
        <strain evidence="5 6">JCM 15421</strain>
    </source>
</reference>
<protein>
    <recommendedName>
        <fullName evidence="4">Leucyl/phenylalanyl-tRNA--protein transferase</fullName>
        <ecNumber evidence="4">2.3.2.6</ecNumber>
    </recommendedName>
    <alternativeName>
        <fullName evidence="4">L/F-transferase</fullName>
    </alternativeName>
    <alternativeName>
        <fullName evidence="4">Leucyltransferase</fullName>
    </alternativeName>
    <alternativeName>
        <fullName evidence="4">Phenyalanyltransferase</fullName>
    </alternativeName>
</protein>
<name>A0ABN1IBZ1_9GAMM</name>
<comment type="subcellular location">
    <subcellularLocation>
        <location evidence="4">Cytoplasm</location>
    </subcellularLocation>
</comment>
<evidence type="ECO:0000313" key="5">
    <source>
        <dbReference type="EMBL" id="GAA0703843.1"/>
    </source>
</evidence>
<accession>A0ABN1IBZ1</accession>
<dbReference type="InterPro" id="IPR016181">
    <property type="entry name" value="Acyl_CoA_acyltransferase"/>
</dbReference>
<comment type="function">
    <text evidence="4">Functions in the N-end rule pathway of protein degradation where it conjugates Leu, Phe and, less efficiently, Met from aminoacyl-tRNAs to the N-termini of proteins containing an N-terminal arginine or lysine.</text>
</comment>
<keyword evidence="6" id="KW-1185">Reference proteome</keyword>
<dbReference type="InterPro" id="IPR004616">
    <property type="entry name" value="Leu/Phe-tRNA_Trfase"/>
</dbReference>
<comment type="catalytic activity">
    <reaction evidence="4">
        <text>N-terminal L-arginyl-[protein] + L-leucyl-tRNA(Leu) = N-terminal L-leucyl-L-arginyl-[protein] + tRNA(Leu) + H(+)</text>
        <dbReference type="Rhea" id="RHEA:50416"/>
        <dbReference type="Rhea" id="RHEA-COMP:9613"/>
        <dbReference type="Rhea" id="RHEA-COMP:9622"/>
        <dbReference type="Rhea" id="RHEA-COMP:12672"/>
        <dbReference type="Rhea" id="RHEA-COMP:12673"/>
        <dbReference type="ChEBI" id="CHEBI:15378"/>
        <dbReference type="ChEBI" id="CHEBI:64719"/>
        <dbReference type="ChEBI" id="CHEBI:78442"/>
        <dbReference type="ChEBI" id="CHEBI:78494"/>
        <dbReference type="ChEBI" id="CHEBI:133044"/>
        <dbReference type="EC" id="2.3.2.6"/>
    </reaction>
</comment>
<dbReference type="Proteomes" id="UP001501523">
    <property type="component" value="Unassembled WGS sequence"/>
</dbReference>